<accession>A0A6J4QW63</accession>
<evidence type="ECO:0000313" key="3">
    <source>
        <dbReference type="EMBL" id="CAA9456915.1"/>
    </source>
</evidence>
<dbReference type="SMART" id="SM00835">
    <property type="entry name" value="Cupin_1"/>
    <property type="match status" value="1"/>
</dbReference>
<dbReference type="AlphaFoldDB" id="A0A6J4QW63"/>
<gene>
    <name evidence="3" type="ORF">AVDCRST_MAG02-2428</name>
</gene>
<dbReference type="Gene3D" id="2.60.120.10">
    <property type="entry name" value="Jelly Rolls"/>
    <property type="match status" value="1"/>
</dbReference>
<dbReference type="PANTHER" id="PTHR36448:SF2">
    <property type="entry name" value="CUPIN TYPE-1 DOMAIN-CONTAINING PROTEIN"/>
    <property type="match status" value="1"/>
</dbReference>
<feature type="region of interest" description="Disordered" evidence="1">
    <location>
        <begin position="138"/>
        <end position="175"/>
    </location>
</feature>
<dbReference type="PANTHER" id="PTHR36448">
    <property type="entry name" value="BLR7373 PROTEIN"/>
    <property type="match status" value="1"/>
</dbReference>
<evidence type="ECO:0000256" key="1">
    <source>
        <dbReference type="SAM" id="MobiDB-lite"/>
    </source>
</evidence>
<organism evidence="3">
    <name type="scientific">uncultured Rubrobacteraceae bacterium</name>
    <dbReference type="NCBI Taxonomy" id="349277"/>
    <lineage>
        <taxon>Bacteria</taxon>
        <taxon>Bacillati</taxon>
        <taxon>Actinomycetota</taxon>
        <taxon>Rubrobacteria</taxon>
        <taxon>Rubrobacterales</taxon>
        <taxon>Rubrobacteraceae</taxon>
        <taxon>environmental samples</taxon>
    </lineage>
</organism>
<dbReference type="InterPro" id="IPR011051">
    <property type="entry name" value="RmlC_Cupin_sf"/>
</dbReference>
<dbReference type="InterPro" id="IPR047121">
    <property type="entry name" value="YjiB-like"/>
</dbReference>
<dbReference type="InterPro" id="IPR006045">
    <property type="entry name" value="Cupin_1"/>
</dbReference>
<dbReference type="SUPFAM" id="SSF51182">
    <property type="entry name" value="RmlC-like cupins"/>
    <property type="match status" value="1"/>
</dbReference>
<proteinExistence type="predicted"/>
<dbReference type="PIRSF" id="PIRSF019307">
    <property type="entry name" value="UCP019307"/>
    <property type="match status" value="1"/>
</dbReference>
<protein>
    <submittedName>
        <fullName evidence="3">Cupin domain-containing protein</fullName>
    </submittedName>
</protein>
<sequence>MKDSTRQVEVREYRFEDDGSIPNNPTLPLLIYPRALPEGGQDPSRCKELLAQNGWGGAWVGGVFSYHHYHSTSHEVLCVVGGEARITFGGPGGETAEVAAGDVVVIPAGVGHCNEGSSRGFSVVGAYPRGQENYDLRTGEEGERPGVLENIRGVPLPETDPLTGEEGPLLRRWDP</sequence>
<dbReference type="InterPro" id="IPR014710">
    <property type="entry name" value="RmlC-like_jellyroll"/>
</dbReference>
<dbReference type="CDD" id="cd02219">
    <property type="entry name" value="cupin_YjlB-like"/>
    <property type="match status" value="1"/>
</dbReference>
<dbReference type="Pfam" id="PF07883">
    <property type="entry name" value="Cupin_2"/>
    <property type="match status" value="1"/>
</dbReference>
<dbReference type="EMBL" id="CADCVH010000053">
    <property type="protein sequence ID" value="CAA9456915.1"/>
    <property type="molecule type" value="Genomic_DNA"/>
</dbReference>
<feature type="domain" description="Cupin type-1" evidence="2">
    <location>
        <begin position="34"/>
        <end position="160"/>
    </location>
</feature>
<dbReference type="InterPro" id="IPR014500">
    <property type="entry name" value="UCP019307_cupin"/>
</dbReference>
<dbReference type="InterPro" id="IPR013096">
    <property type="entry name" value="Cupin_2"/>
</dbReference>
<name>A0A6J4QW63_9ACTN</name>
<evidence type="ECO:0000259" key="2">
    <source>
        <dbReference type="SMART" id="SM00835"/>
    </source>
</evidence>
<reference evidence="3" key="1">
    <citation type="submission" date="2020-02" db="EMBL/GenBank/DDBJ databases">
        <authorList>
            <person name="Meier V. D."/>
        </authorList>
    </citation>
    <scope>NUCLEOTIDE SEQUENCE</scope>
    <source>
        <strain evidence="3">AVDCRST_MAG02</strain>
    </source>
</reference>